<evidence type="ECO:0000256" key="11">
    <source>
        <dbReference type="PROSITE-ProRule" id="PRU10141"/>
    </source>
</evidence>
<evidence type="ECO:0000256" key="8">
    <source>
        <dbReference type="ARBA" id="ARBA00039612"/>
    </source>
</evidence>
<keyword evidence="5" id="KW-0418">Kinase</keyword>
<keyword evidence="4 11" id="KW-0547">Nucleotide-binding</keyword>
<dbReference type="GO" id="GO:0005634">
    <property type="term" value="C:nucleus"/>
    <property type="evidence" value="ECO:0007669"/>
    <property type="project" value="TreeGrafter"/>
</dbReference>
<feature type="compositionally biased region" description="Polar residues" evidence="12">
    <location>
        <begin position="79"/>
        <end position="93"/>
    </location>
</feature>
<feature type="compositionally biased region" description="Basic and acidic residues" evidence="12">
    <location>
        <begin position="65"/>
        <end position="78"/>
    </location>
</feature>
<dbReference type="GO" id="GO:0005524">
    <property type="term" value="F:ATP binding"/>
    <property type="evidence" value="ECO:0007669"/>
    <property type="project" value="UniProtKB-UniRule"/>
</dbReference>
<protein>
    <recommendedName>
        <fullName evidence="8">Cyclin-dependent kinase 2 homolog</fullName>
    </recommendedName>
    <alternativeName>
        <fullName evidence="9">Cell division control protein 2 homolog</fullName>
    </alternativeName>
    <alternativeName>
        <fullName evidence="10">cdc2-related kinase 2</fullName>
    </alternativeName>
</protein>
<feature type="compositionally biased region" description="Gly residues" evidence="12">
    <location>
        <begin position="1195"/>
        <end position="1209"/>
    </location>
</feature>
<sequence>MHAQQQHRRQEGRGGGISTSWGGGPNLSPQSGVHGASFDRHPPGGGGIGGPPSRSYREGGSGLNRKIEVKSVFEDRRLPQNNSSNPGISSPTMESVPVDPQQSQQNPRHQQTRPHHAPTTTVAANLNPSKDNVLDQSWNALHQWGQMTRTIAHYRRIEKIGEGTFGQVYKATCLDTNQFVAMKKIRVHHPFYWGMPPTVIREIKILKALSHPNMVEMLEVVSSKGVEHLDEDDEREDEKRRRKKAEALAEAAAAEKEKEKEKVGTSGSVDANNSPPLSDHIVKNNKDPKNRMGKKRSNKDDRVADPWEGYKGNLFLVLEYVSHDLTGLLDMAYKFTEVQAKCVFRQLLDVLSYMHEHKYVHRDIKSSNILITSNFRVKLADFGLARCMEPPLYANVNEDGGSQDFTNKVITLWYRPPELLLGETKYGTAVDIWSAGCILAELQLGRPLFTGKSDLEQLKLIFDLIGSPTDQSWENFRELKLIKSGEVTIDKKRRPKLREKYASKMSSSALGLLEKLLELDPAKRLTASRALDHRYFRQEPVAPDQPEELGTIDLGDADDGTGTLHELKTRKRRRDAKVVAQKALEEAKRRGKDEKEAFDNAYWEHMRKSASAAKKERDGGTATGSTMSQAGMKGDQSAGKEDRKESSSSSSRRDRDDRGRSRDRDDRERRRDQDGREWNHDGDRKRYRDERDRRDNEDGDRKRYRDERDRRDNEDGDRKRSRDEKDKRDADKDRERRKRSRDVGDDTEGGIDNVESDKDRKKNKEKRSEEERRHRHRDDDCRRDDDRHSGSHQRSKEGRKDDEGKESEIEKGDRDKDTCKDESATKFSVNADVPKEEDADGKSSAADNNVDDSKVDTKTSPSFSTNQENKDSKGDSSTKEEKATESEHSRRDSGGDHCNGRGNSRREDRSRGESKERKRDRSRDGSKDRNKDRSKDRSKDSSKDRSKERSRHSSKDRTSSRSRSRQREKEFDSQQEWERQMEQELAQERLSSRGDNDDDEDDGGVNGDESKAEDNTRSSRNADRDRNRDRHDDRDRMSRDRDRDRGDSRRSHDSRGASRMGDWENDRRGRGGDPNWDRGGPPRGPYGGPSWRGGPPPGGPQHDSRGGPRHGRPAYRGPPPNDGPPGRDGERPSGWRGGGRNDGDGRWAGVARDGDRGGSGGRNEGDGGWRGGRNDGRDRRDGRDGDRDGRNREWAGGGGGRPHHGGGPGWDRDERHRRDVDRHHGERNWARNSDGR</sequence>
<dbReference type="PROSITE" id="PS00108">
    <property type="entry name" value="PROTEIN_KINASE_ST"/>
    <property type="match status" value="1"/>
</dbReference>
<evidence type="ECO:0000256" key="3">
    <source>
        <dbReference type="ARBA" id="ARBA00022679"/>
    </source>
</evidence>
<feature type="domain" description="Protein kinase" evidence="13">
    <location>
        <begin position="154"/>
        <end position="536"/>
    </location>
</feature>
<name>A0A7S4R2Y8_9STRA</name>
<dbReference type="GO" id="GO:0008353">
    <property type="term" value="F:RNA polymerase II CTD heptapeptide repeat kinase activity"/>
    <property type="evidence" value="ECO:0007669"/>
    <property type="project" value="TreeGrafter"/>
</dbReference>
<dbReference type="InterPro" id="IPR011009">
    <property type="entry name" value="Kinase-like_dom_sf"/>
</dbReference>
<organism evidence="14">
    <name type="scientific">Ditylum brightwellii</name>
    <dbReference type="NCBI Taxonomy" id="49249"/>
    <lineage>
        <taxon>Eukaryota</taxon>
        <taxon>Sar</taxon>
        <taxon>Stramenopiles</taxon>
        <taxon>Ochrophyta</taxon>
        <taxon>Bacillariophyta</taxon>
        <taxon>Mediophyceae</taxon>
        <taxon>Lithodesmiophycidae</taxon>
        <taxon>Lithodesmiales</taxon>
        <taxon>Lithodesmiaceae</taxon>
        <taxon>Ditylum</taxon>
    </lineage>
</organism>
<dbReference type="InterPro" id="IPR008271">
    <property type="entry name" value="Ser/Thr_kinase_AS"/>
</dbReference>
<proteinExistence type="inferred from homology"/>
<feature type="compositionally biased region" description="Basic and acidic residues" evidence="12">
    <location>
        <begin position="1008"/>
        <end position="1071"/>
    </location>
</feature>
<dbReference type="InterPro" id="IPR050108">
    <property type="entry name" value="CDK"/>
</dbReference>
<dbReference type="PROSITE" id="PS00107">
    <property type="entry name" value="PROTEIN_KINASE_ATP"/>
    <property type="match status" value="1"/>
</dbReference>
<evidence type="ECO:0000256" key="12">
    <source>
        <dbReference type="SAM" id="MobiDB-lite"/>
    </source>
</evidence>
<feature type="compositionally biased region" description="Polar residues" evidence="12">
    <location>
        <begin position="858"/>
        <end position="867"/>
    </location>
</feature>
<feature type="region of interest" description="Disordered" evidence="12">
    <location>
        <begin position="1"/>
        <end position="131"/>
    </location>
</feature>
<feature type="region of interest" description="Disordered" evidence="12">
    <location>
        <begin position="609"/>
        <end position="1236"/>
    </location>
</feature>
<dbReference type="GO" id="GO:0032968">
    <property type="term" value="P:positive regulation of transcription elongation by RNA polymerase II"/>
    <property type="evidence" value="ECO:0007669"/>
    <property type="project" value="TreeGrafter"/>
</dbReference>
<evidence type="ECO:0000256" key="10">
    <source>
        <dbReference type="ARBA" id="ARBA00042858"/>
    </source>
</evidence>
<comment type="similarity">
    <text evidence="1">Belongs to the protein kinase superfamily. CMGC Ser/Thr protein kinase family. CDC2/CDKX subfamily.</text>
</comment>
<dbReference type="EMBL" id="HBNS01015137">
    <property type="protein sequence ID" value="CAE4601943.1"/>
    <property type="molecule type" value="Transcribed_RNA"/>
</dbReference>
<dbReference type="Gene3D" id="3.30.200.20">
    <property type="entry name" value="Phosphorylase Kinase, domain 1"/>
    <property type="match status" value="1"/>
</dbReference>
<dbReference type="PROSITE" id="PS50011">
    <property type="entry name" value="PROTEIN_KINASE_DOM"/>
    <property type="match status" value="1"/>
</dbReference>
<evidence type="ECO:0000256" key="2">
    <source>
        <dbReference type="ARBA" id="ARBA00022527"/>
    </source>
</evidence>
<feature type="compositionally biased region" description="Polar residues" evidence="12">
    <location>
        <begin position="265"/>
        <end position="276"/>
    </location>
</feature>
<feature type="compositionally biased region" description="Basic and acidic residues" evidence="12">
    <location>
        <begin position="1125"/>
        <end position="1145"/>
    </location>
</feature>
<feature type="compositionally biased region" description="Polar residues" evidence="12">
    <location>
        <begin position="118"/>
        <end position="131"/>
    </location>
</feature>
<dbReference type="SUPFAM" id="SSF56112">
    <property type="entry name" value="Protein kinase-like (PK-like)"/>
    <property type="match status" value="1"/>
</dbReference>
<evidence type="ECO:0000256" key="1">
    <source>
        <dbReference type="ARBA" id="ARBA00006485"/>
    </source>
</evidence>
<evidence type="ECO:0000256" key="9">
    <source>
        <dbReference type="ARBA" id="ARBA00041902"/>
    </source>
</evidence>
<feature type="compositionally biased region" description="Basic and acidic residues" evidence="12">
    <location>
        <begin position="1210"/>
        <end position="1236"/>
    </location>
</feature>
<feature type="compositionally biased region" description="Basic and acidic residues" evidence="12">
    <location>
        <begin position="755"/>
        <end position="824"/>
    </location>
</feature>
<keyword evidence="3" id="KW-0808">Transferase</keyword>
<feature type="compositionally biased region" description="Gly residues" evidence="12">
    <location>
        <begin position="13"/>
        <end position="25"/>
    </location>
</feature>
<dbReference type="SMART" id="SM00220">
    <property type="entry name" value="S_TKc"/>
    <property type="match status" value="1"/>
</dbReference>
<evidence type="ECO:0000256" key="7">
    <source>
        <dbReference type="ARBA" id="ARBA00038543"/>
    </source>
</evidence>
<dbReference type="CDD" id="cd07840">
    <property type="entry name" value="STKc_CDK9_like"/>
    <property type="match status" value="1"/>
</dbReference>
<accession>A0A7S4R2Y8</accession>
<feature type="compositionally biased region" description="Basic and acidic residues" evidence="12">
    <location>
        <begin position="253"/>
        <end position="263"/>
    </location>
</feature>
<comment type="subunit">
    <text evidence="7">May form a complex composed of at least the catalytic subunit CRK2 and a cyclin.</text>
</comment>
<feature type="compositionally biased region" description="Low complexity" evidence="12">
    <location>
        <begin position="549"/>
        <end position="564"/>
    </location>
</feature>
<dbReference type="InterPro" id="IPR017441">
    <property type="entry name" value="Protein_kinase_ATP_BS"/>
</dbReference>
<feature type="compositionally biased region" description="Basic and acidic residues" evidence="12">
    <location>
        <begin position="638"/>
        <end position="734"/>
    </location>
</feature>
<dbReference type="AlphaFoldDB" id="A0A7S4R2Y8"/>
<keyword evidence="6 11" id="KW-0067">ATP-binding</keyword>
<dbReference type="PANTHER" id="PTHR24056:SF546">
    <property type="entry name" value="CYCLIN-DEPENDENT KINASE 12"/>
    <property type="match status" value="1"/>
</dbReference>
<reference evidence="14" key="1">
    <citation type="submission" date="2021-01" db="EMBL/GenBank/DDBJ databases">
        <authorList>
            <person name="Corre E."/>
            <person name="Pelletier E."/>
            <person name="Niang G."/>
            <person name="Scheremetjew M."/>
            <person name="Finn R."/>
            <person name="Kale V."/>
            <person name="Holt S."/>
            <person name="Cochrane G."/>
            <person name="Meng A."/>
            <person name="Brown T."/>
            <person name="Cohen L."/>
        </authorList>
    </citation>
    <scope>NUCLEOTIDE SEQUENCE</scope>
    <source>
        <strain evidence="14">GSO104</strain>
    </source>
</reference>
<gene>
    <name evidence="14" type="ORF">DBRI00130_LOCUS12162</name>
</gene>
<evidence type="ECO:0000313" key="14">
    <source>
        <dbReference type="EMBL" id="CAE4601943.1"/>
    </source>
</evidence>
<dbReference type="GO" id="GO:0000307">
    <property type="term" value="C:cyclin-dependent protein kinase holoenzyme complex"/>
    <property type="evidence" value="ECO:0007669"/>
    <property type="project" value="TreeGrafter"/>
</dbReference>
<feature type="compositionally biased region" description="Basic and acidic residues" evidence="12">
    <location>
        <begin position="868"/>
        <end position="995"/>
    </location>
</feature>
<evidence type="ECO:0000256" key="6">
    <source>
        <dbReference type="ARBA" id="ARBA00022840"/>
    </source>
</evidence>
<feature type="compositionally biased region" description="Basic and acidic residues" evidence="12">
    <location>
        <begin position="609"/>
        <end position="619"/>
    </location>
</feature>
<evidence type="ECO:0000256" key="5">
    <source>
        <dbReference type="ARBA" id="ARBA00022777"/>
    </source>
</evidence>
<feature type="binding site" evidence="11">
    <location>
        <position position="183"/>
    </location>
    <ligand>
        <name>ATP</name>
        <dbReference type="ChEBI" id="CHEBI:30616"/>
    </ligand>
</feature>
<feature type="compositionally biased region" description="Basic and acidic residues" evidence="12">
    <location>
        <begin position="280"/>
        <end position="290"/>
    </location>
</feature>
<dbReference type="InterPro" id="IPR000719">
    <property type="entry name" value="Prot_kinase_dom"/>
</dbReference>
<dbReference type="Gene3D" id="1.10.510.10">
    <property type="entry name" value="Transferase(Phosphotransferase) domain 1"/>
    <property type="match status" value="1"/>
</dbReference>
<feature type="compositionally biased region" description="Basic and acidic residues" evidence="12">
    <location>
        <begin position="1163"/>
        <end position="1193"/>
    </location>
</feature>
<feature type="region of interest" description="Disordered" evidence="12">
    <location>
        <begin position="226"/>
        <end position="304"/>
    </location>
</feature>
<evidence type="ECO:0000256" key="4">
    <source>
        <dbReference type="ARBA" id="ARBA00022741"/>
    </source>
</evidence>
<dbReference type="Pfam" id="PF00069">
    <property type="entry name" value="Pkinase"/>
    <property type="match status" value="2"/>
</dbReference>
<evidence type="ECO:0000259" key="13">
    <source>
        <dbReference type="PROSITE" id="PS50011"/>
    </source>
</evidence>
<feature type="region of interest" description="Disordered" evidence="12">
    <location>
        <begin position="539"/>
        <end position="577"/>
    </location>
</feature>
<dbReference type="PANTHER" id="PTHR24056">
    <property type="entry name" value="CELL DIVISION PROTEIN KINASE"/>
    <property type="match status" value="1"/>
</dbReference>
<dbReference type="FunFam" id="1.10.510.10:FF:000624">
    <property type="entry name" value="Mitogen-activated protein kinase"/>
    <property type="match status" value="1"/>
</dbReference>
<keyword evidence="2" id="KW-0723">Serine/threonine-protein kinase</keyword>